<dbReference type="Proteomes" id="UP000504844">
    <property type="component" value="Chromosome"/>
</dbReference>
<dbReference type="Pfam" id="PF01844">
    <property type="entry name" value="HNH"/>
    <property type="match status" value="1"/>
</dbReference>
<evidence type="ECO:0000259" key="1">
    <source>
        <dbReference type="Pfam" id="PF01844"/>
    </source>
</evidence>
<keyword evidence="3" id="KW-1185">Reference proteome</keyword>
<dbReference type="InterPro" id="IPR002711">
    <property type="entry name" value="HNH"/>
</dbReference>
<reference evidence="2 3" key="1">
    <citation type="submission" date="2020-05" db="EMBL/GenBank/DDBJ databases">
        <title>Complete genome sequence of Deefgea sp. D17.</title>
        <authorList>
            <person name="Bae J.-W."/>
            <person name="Han J.E."/>
        </authorList>
    </citation>
    <scope>NUCLEOTIDE SEQUENCE [LARGE SCALE GENOMIC DNA]</scope>
    <source>
        <strain evidence="2 3">D17</strain>
    </source>
</reference>
<name>A0A6M8SPG2_9NEIS</name>
<dbReference type="GO" id="GO:0004519">
    <property type="term" value="F:endonuclease activity"/>
    <property type="evidence" value="ECO:0007669"/>
    <property type="project" value="UniProtKB-KW"/>
</dbReference>
<proteinExistence type="predicted"/>
<feature type="domain" description="HNH" evidence="1">
    <location>
        <begin position="138"/>
        <end position="192"/>
    </location>
</feature>
<dbReference type="Gene3D" id="1.10.30.50">
    <property type="match status" value="1"/>
</dbReference>
<keyword evidence="2" id="KW-0255">Endonuclease</keyword>
<evidence type="ECO:0000313" key="2">
    <source>
        <dbReference type="EMBL" id="QKJ66058.1"/>
    </source>
</evidence>
<dbReference type="GO" id="GO:0003676">
    <property type="term" value="F:nucleic acid binding"/>
    <property type="evidence" value="ECO:0007669"/>
    <property type="project" value="InterPro"/>
</dbReference>
<dbReference type="EMBL" id="CP054143">
    <property type="protein sequence ID" value="QKJ66058.1"/>
    <property type="molecule type" value="Genomic_DNA"/>
</dbReference>
<dbReference type="InterPro" id="IPR003615">
    <property type="entry name" value="HNH_nuc"/>
</dbReference>
<gene>
    <name evidence="2" type="ORF">HQN60_04660</name>
</gene>
<evidence type="ECO:0000313" key="3">
    <source>
        <dbReference type="Proteomes" id="UP000504844"/>
    </source>
</evidence>
<dbReference type="AlphaFoldDB" id="A0A6M8SPG2"/>
<organism evidence="2 3">
    <name type="scientific">Deefgea piscis</name>
    <dbReference type="NCBI Taxonomy" id="2739061"/>
    <lineage>
        <taxon>Bacteria</taxon>
        <taxon>Pseudomonadati</taxon>
        <taxon>Pseudomonadota</taxon>
        <taxon>Betaproteobacteria</taxon>
        <taxon>Neisseriales</taxon>
        <taxon>Chitinibacteraceae</taxon>
        <taxon>Deefgea</taxon>
    </lineage>
</organism>
<dbReference type="CDD" id="cd00085">
    <property type="entry name" value="HNHc"/>
    <property type="match status" value="1"/>
</dbReference>
<accession>A0A6M8SPG2</accession>
<protein>
    <submittedName>
        <fullName evidence="2">HNH endonuclease</fullName>
    </submittedName>
</protein>
<sequence length="209" mass="23989">MKYIVNITDIEKALFDLGGEARAKTIQDKVLEEYCDGEIPDNYQDAKSFRQTIQRKMEDYCPQAAGYNSLKKEGKFLRVGHGMYRIASGHNVMEVLFTEEITEPEKYTEGAIKKIAVNFYERSSEARRQCIQHYGVKCVICGFDFEKTYGEIGRLFIHVHHLVPLSEVKSSYVVDPIKDMRPVCANCHAVIHRTTPALSIEKLKEVFNQ</sequence>
<dbReference type="RefSeq" id="WP_173532562.1">
    <property type="nucleotide sequence ID" value="NZ_CP054143.1"/>
</dbReference>
<dbReference type="KEGG" id="dee:HQN60_04660"/>
<keyword evidence="2" id="KW-0378">Hydrolase</keyword>
<dbReference type="GO" id="GO:0008270">
    <property type="term" value="F:zinc ion binding"/>
    <property type="evidence" value="ECO:0007669"/>
    <property type="project" value="InterPro"/>
</dbReference>
<keyword evidence="2" id="KW-0540">Nuclease</keyword>